<sequence>MVKLKCFTFQIAKLKLMCMRGCCLRNMH</sequence>
<proteinExistence type="predicted"/>
<reference evidence="1" key="2">
    <citation type="journal article" date="2015" name="Data Brief">
        <title>Shoot transcriptome of the giant reed, Arundo donax.</title>
        <authorList>
            <person name="Barrero R.A."/>
            <person name="Guerrero F.D."/>
            <person name="Moolhuijzen P."/>
            <person name="Goolsby J.A."/>
            <person name="Tidwell J."/>
            <person name="Bellgard S.E."/>
            <person name="Bellgard M.I."/>
        </authorList>
    </citation>
    <scope>NUCLEOTIDE SEQUENCE</scope>
    <source>
        <tissue evidence="1">Shoot tissue taken approximately 20 cm above the soil surface</tissue>
    </source>
</reference>
<protein>
    <submittedName>
        <fullName evidence="1">Uncharacterized protein</fullName>
    </submittedName>
</protein>
<organism evidence="1">
    <name type="scientific">Arundo donax</name>
    <name type="common">Giant reed</name>
    <name type="synonym">Donax arundinaceus</name>
    <dbReference type="NCBI Taxonomy" id="35708"/>
    <lineage>
        <taxon>Eukaryota</taxon>
        <taxon>Viridiplantae</taxon>
        <taxon>Streptophyta</taxon>
        <taxon>Embryophyta</taxon>
        <taxon>Tracheophyta</taxon>
        <taxon>Spermatophyta</taxon>
        <taxon>Magnoliopsida</taxon>
        <taxon>Liliopsida</taxon>
        <taxon>Poales</taxon>
        <taxon>Poaceae</taxon>
        <taxon>PACMAD clade</taxon>
        <taxon>Arundinoideae</taxon>
        <taxon>Arundineae</taxon>
        <taxon>Arundo</taxon>
    </lineage>
</organism>
<dbReference type="EMBL" id="GBRH01249812">
    <property type="protein sequence ID" value="JAD48083.1"/>
    <property type="molecule type" value="Transcribed_RNA"/>
</dbReference>
<name>A0A0A9ADS6_ARUDO</name>
<evidence type="ECO:0000313" key="1">
    <source>
        <dbReference type="EMBL" id="JAD48083.1"/>
    </source>
</evidence>
<dbReference type="AlphaFoldDB" id="A0A0A9ADS6"/>
<reference evidence="1" key="1">
    <citation type="submission" date="2014-09" db="EMBL/GenBank/DDBJ databases">
        <authorList>
            <person name="Magalhaes I.L.F."/>
            <person name="Oliveira U."/>
            <person name="Santos F.R."/>
            <person name="Vidigal T.H.D.A."/>
            <person name="Brescovit A.D."/>
            <person name="Santos A.J."/>
        </authorList>
    </citation>
    <scope>NUCLEOTIDE SEQUENCE</scope>
    <source>
        <tissue evidence="1">Shoot tissue taken approximately 20 cm above the soil surface</tissue>
    </source>
</reference>
<accession>A0A0A9ADS6</accession>